<dbReference type="Proteomes" id="UP001162162">
    <property type="component" value="Unassembled WGS sequence"/>
</dbReference>
<dbReference type="EMBL" id="JAPWTK010000020">
    <property type="protein sequence ID" value="KAJ8957954.1"/>
    <property type="molecule type" value="Genomic_DNA"/>
</dbReference>
<evidence type="ECO:0000313" key="2">
    <source>
        <dbReference type="Proteomes" id="UP001162162"/>
    </source>
</evidence>
<proteinExistence type="predicted"/>
<evidence type="ECO:0000313" key="1">
    <source>
        <dbReference type="EMBL" id="KAJ8957954.1"/>
    </source>
</evidence>
<sequence>MLKMGLTISHFQVSDKLVPRRYLNRTIVARGYPALYTPIEGSRIYEKPPAREVEPPRILVAFLGVLRQHRLSAALVSRRQNRQGRTGPAFVTKHSSSERHCYVAERRYVYRVIRGEWKIAKSDAGEARFTTYCSVLKYCYERWASPPLPVLTPADQSSR</sequence>
<reference evidence="1" key="1">
    <citation type="journal article" date="2023" name="Insect Mol. Biol.">
        <title>Genome sequencing provides insights into the evolution of gene families encoding plant cell wall-degrading enzymes in longhorned beetles.</title>
        <authorList>
            <person name="Shin N.R."/>
            <person name="Okamura Y."/>
            <person name="Kirsch R."/>
            <person name="Pauchet Y."/>
        </authorList>
    </citation>
    <scope>NUCLEOTIDE SEQUENCE</scope>
    <source>
        <strain evidence="1">AMC_N1</strain>
    </source>
</reference>
<organism evidence="1 2">
    <name type="scientific">Aromia moschata</name>
    <dbReference type="NCBI Taxonomy" id="1265417"/>
    <lineage>
        <taxon>Eukaryota</taxon>
        <taxon>Metazoa</taxon>
        <taxon>Ecdysozoa</taxon>
        <taxon>Arthropoda</taxon>
        <taxon>Hexapoda</taxon>
        <taxon>Insecta</taxon>
        <taxon>Pterygota</taxon>
        <taxon>Neoptera</taxon>
        <taxon>Endopterygota</taxon>
        <taxon>Coleoptera</taxon>
        <taxon>Polyphaga</taxon>
        <taxon>Cucujiformia</taxon>
        <taxon>Chrysomeloidea</taxon>
        <taxon>Cerambycidae</taxon>
        <taxon>Cerambycinae</taxon>
        <taxon>Callichromatini</taxon>
        <taxon>Aromia</taxon>
    </lineage>
</organism>
<comment type="caution">
    <text evidence="1">The sequence shown here is derived from an EMBL/GenBank/DDBJ whole genome shotgun (WGS) entry which is preliminary data.</text>
</comment>
<gene>
    <name evidence="1" type="ORF">NQ318_001953</name>
</gene>
<name>A0AAV8Z3U9_9CUCU</name>
<dbReference type="AlphaFoldDB" id="A0AAV8Z3U9"/>
<protein>
    <submittedName>
        <fullName evidence="1">Uncharacterized protein</fullName>
    </submittedName>
</protein>
<keyword evidence="2" id="KW-1185">Reference proteome</keyword>
<accession>A0AAV8Z3U9</accession>